<accession>A0ABV3Z2W1</accession>
<organism evidence="2 3">
    <name type="scientific">Hyphococcus lacteus</name>
    <dbReference type="NCBI Taxonomy" id="3143536"/>
    <lineage>
        <taxon>Bacteria</taxon>
        <taxon>Pseudomonadati</taxon>
        <taxon>Pseudomonadota</taxon>
        <taxon>Alphaproteobacteria</taxon>
        <taxon>Parvularculales</taxon>
        <taxon>Parvularculaceae</taxon>
        <taxon>Hyphococcus</taxon>
    </lineage>
</organism>
<protein>
    <submittedName>
        <fullName evidence="2">Uncharacterized protein</fullName>
    </submittedName>
</protein>
<name>A0ABV3Z2W1_9PROT</name>
<dbReference type="EMBL" id="JBEHZE010000001">
    <property type="protein sequence ID" value="MEX6633127.1"/>
    <property type="molecule type" value="Genomic_DNA"/>
</dbReference>
<gene>
    <name evidence="2" type="ORF">ABFZ84_06145</name>
</gene>
<dbReference type="Proteomes" id="UP001560685">
    <property type="component" value="Unassembled WGS sequence"/>
</dbReference>
<dbReference type="RefSeq" id="WP_369313071.1">
    <property type="nucleotide sequence ID" value="NZ_JBEHZE010000001.1"/>
</dbReference>
<evidence type="ECO:0000313" key="2">
    <source>
        <dbReference type="EMBL" id="MEX6633127.1"/>
    </source>
</evidence>
<evidence type="ECO:0000256" key="1">
    <source>
        <dbReference type="SAM" id="MobiDB-lite"/>
    </source>
</evidence>
<sequence length="70" mass="7418">MSAVGTLAVTVAAAAGAVALYKFVDRRSQPLRAAFSEMKKTARGSEQGTVLDYEQDPNSGVYKPKNANRG</sequence>
<comment type="caution">
    <text evidence="2">The sequence shown here is derived from an EMBL/GenBank/DDBJ whole genome shotgun (WGS) entry which is preliminary data.</text>
</comment>
<feature type="region of interest" description="Disordered" evidence="1">
    <location>
        <begin position="45"/>
        <end position="70"/>
    </location>
</feature>
<reference evidence="2 3" key="1">
    <citation type="submission" date="2024-05" db="EMBL/GenBank/DDBJ databases">
        <title>Three bacterial strains, DH-69, EH-24, and ECK-19 isolated from coastal sediments.</title>
        <authorList>
            <person name="Ye Y.-Q."/>
            <person name="Du Z.-J."/>
        </authorList>
    </citation>
    <scope>NUCLEOTIDE SEQUENCE [LARGE SCALE GENOMIC DNA]</scope>
    <source>
        <strain evidence="2 3">ECK-19</strain>
    </source>
</reference>
<proteinExistence type="predicted"/>
<evidence type="ECO:0000313" key="3">
    <source>
        <dbReference type="Proteomes" id="UP001560685"/>
    </source>
</evidence>
<keyword evidence="3" id="KW-1185">Reference proteome</keyword>